<feature type="domain" description="NAD-dependent epimerase/dehydratase" evidence="1">
    <location>
        <begin position="3"/>
        <end position="231"/>
    </location>
</feature>
<proteinExistence type="predicted"/>
<organism evidence="2 3">
    <name type="scientific">Silvibacterium bohemicum</name>
    <dbReference type="NCBI Taxonomy" id="1577686"/>
    <lineage>
        <taxon>Bacteria</taxon>
        <taxon>Pseudomonadati</taxon>
        <taxon>Acidobacteriota</taxon>
        <taxon>Terriglobia</taxon>
        <taxon>Terriglobales</taxon>
        <taxon>Acidobacteriaceae</taxon>
        <taxon>Silvibacterium</taxon>
    </lineage>
</organism>
<dbReference type="AlphaFoldDB" id="A0A841JZ26"/>
<sequence length="303" mass="32074">MRVFVAGASGAIGEPLIAELQKQGHLVVGMTTSVERAKTLERRGAEAVIVDAFDAAAVEAALRRSKAEVVIDELTSLPKELSDMPKYAAGDRKLRIEGGGNLFRAAIACGVRRYLQQSSGFFLKAAEGTLADESSSLDVNASPGVAASARTYAELEARLFSSNAIEGVGLRYGFFYGPKTWYHPGAAAANMVMKQQNPVVGKGQGVSSFVHIDDAAVGTVAALTAEPGVYNLVDDDPSPQAVWLPAFAKFVGAPEPAHMSEAEATAIAGEDVVYYATKLSGASNAKTKQVLGWKPRRLEWLEV</sequence>
<reference evidence="2 3" key="1">
    <citation type="submission" date="2020-08" db="EMBL/GenBank/DDBJ databases">
        <title>Genomic Encyclopedia of Type Strains, Phase IV (KMG-IV): sequencing the most valuable type-strain genomes for metagenomic binning, comparative biology and taxonomic classification.</title>
        <authorList>
            <person name="Goeker M."/>
        </authorList>
    </citation>
    <scope>NUCLEOTIDE SEQUENCE [LARGE SCALE GENOMIC DNA]</scope>
    <source>
        <strain evidence="2 3">DSM 103733</strain>
    </source>
</reference>
<dbReference type="OrthoDB" id="9807212at2"/>
<keyword evidence="3" id="KW-1185">Reference proteome</keyword>
<gene>
    <name evidence="2" type="ORF">HNQ77_003865</name>
</gene>
<dbReference type="InterPro" id="IPR036291">
    <property type="entry name" value="NAD(P)-bd_dom_sf"/>
</dbReference>
<protein>
    <submittedName>
        <fullName evidence="2">Nucleoside-diphosphate-sugar epimerase</fullName>
    </submittedName>
</protein>
<accession>A0A841JZ26</accession>
<evidence type="ECO:0000313" key="3">
    <source>
        <dbReference type="Proteomes" id="UP000538666"/>
    </source>
</evidence>
<dbReference type="InterPro" id="IPR001509">
    <property type="entry name" value="Epimerase_deHydtase"/>
</dbReference>
<dbReference type="PANTHER" id="PTHR48079:SF6">
    <property type="entry name" value="NAD(P)-BINDING DOMAIN-CONTAINING PROTEIN-RELATED"/>
    <property type="match status" value="1"/>
</dbReference>
<evidence type="ECO:0000313" key="2">
    <source>
        <dbReference type="EMBL" id="MBB6145895.1"/>
    </source>
</evidence>
<dbReference type="RefSeq" id="WP_050060903.1">
    <property type="nucleotide sequence ID" value="NZ_JACHEK010000008.1"/>
</dbReference>
<dbReference type="Proteomes" id="UP000538666">
    <property type="component" value="Unassembled WGS sequence"/>
</dbReference>
<dbReference type="Gene3D" id="3.40.50.720">
    <property type="entry name" value="NAD(P)-binding Rossmann-like Domain"/>
    <property type="match status" value="1"/>
</dbReference>
<comment type="caution">
    <text evidence="2">The sequence shown here is derived from an EMBL/GenBank/DDBJ whole genome shotgun (WGS) entry which is preliminary data.</text>
</comment>
<dbReference type="GO" id="GO:0004029">
    <property type="term" value="F:aldehyde dehydrogenase (NAD+) activity"/>
    <property type="evidence" value="ECO:0007669"/>
    <property type="project" value="TreeGrafter"/>
</dbReference>
<dbReference type="Pfam" id="PF01370">
    <property type="entry name" value="Epimerase"/>
    <property type="match status" value="1"/>
</dbReference>
<evidence type="ECO:0000259" key="1">
    <source>
        <dbReference type="Pfam" id="PF01370"/>
    </source>
</evidence>
<dbReference type="EMBL" id="JACHEK010000008">
    <property type="protein sequence ID" value="MBB6145895.1"/>
    <property type="molecule type" value="Genomic_DNA"/>
</dbReference>
<dbReference type="GO" id="GO:0005737">
    <property type="term" value="C:cytoplasm"/>
    <property type="evidence" value="ECO:0007669"/>
    <property type="project" value="TreeGrafter"/>
</dbReference>
<dbReference type="SUPFAM" id="SSF51735">
    <property type="entry name" value="NAD(P)-binding Rossmann-fold domains"/>
    <property type="match status" value="1"/>
</dbReference>
<dbReference type="InterPro" id="IPR051783">
    <property type="entry name" value="NAD(P)-dependent_oxidoreduct"/>
</dbReference>
<name>A0A841JZ26_9BACT</name>
<dbReference type="PANTHER" id="PTHR48079">
    <property type="entry name" value="PROTEIN YEEZ"/>
    <property type="match status" value="1"/>
</dbReference>